<dbReference type="AlphaFoldDB" id="A0A6J4NCL1"/>
<dbReference type="SUPFAM" id="SSF52279">
    <property type="entry name" value="Beta-D-glucan exohydrolase, C-terminal domain"/>
    <property type="match status" value="1"/>
</dbReference>
<evidence type="ECO:0000259" key="8">
    <source>
        <dbReference type="SMART" id="SM01217"/>
    </source>
</evidence>
<dbReference type="InterPro" id="IPR013783">
    <property type="entry name" value="Ig-like_fold"/>
</dbReference>
<reference evidence="9" key="1">
    <citation type="submission" date="2020-02" db="EMBL/GenBank/DDBJ databases">
        <authorList>
            <person name="Meier V. D."/>
        </authorList>
    </citation>
    <scope>NUCLEOTIDE SEQUENCE</scope>
    <source>
        <strain evidence="9">AVDCRST_MAG74</strain>
    </source>
</reference>
<evidence type="ECO:0000256" key="5">
    <source>
        <dbReference type="ARBA" id="ARBA00022801"/>
    </source>
</evidence>
<evidence type="ECO:0000313" key="9">
    <source>
        <dbReference type="EMBL" id="CAA9384354.1"/>
    </source>
</evidence>
<dbReference type="EMBL" id="CADCUR010000044">
    <property type="protein sequence ID" value="CAA9384354.1"/>
    <property type="molecule type" value="Genomic_DNA"/>
</dbReference>
<evidence type="ECO:0000256" key="1">
    <source>
        <dbReference type="ARBA" id="ARBA00000448"/>
    </source>
</evidence>
<keyword evidence="6 9" id="KW-0326">Glycosidase</keyword>
<feature type="chain" id="PRO_5026886139" description="beta-glucosidase" evidence="7">
    <location>
        <begin position="27"/>
        <end position="791"/>
    </location>
</feature>
<evidence type="ECO:0000256" key="4">
    <source>
        <dbReference type="ARBA" id="ARBA00022729"/>
    </source>
</evidence>
<dbReference type="InterPro" id="IPR026891">
    <property type="entry name" value="Fn3-like"/>
</dbReference>
<evidence type="ECO:0000256" key="6">
    <source>
        <dbReference type="ARBA" id="ARBA00023295"/>
    </source>
</evidence>
<feature type="domain" description="Fibronectin type III-like" evidence="8">
    <location>
        <begin position="716"/>
        <end position="785"/>
    </location>
</feature>
<dbReference type="PANTHER" id="PTHR30620:SF16">
    <property type="entry name" value="LYSOSOMAL BETA GLUCOSIDASE"/>
    <property type="match status" value="1"/>
</dbReference>
<dbReference type="Pfam" id="PF01915">
    <property type="entry name" value="Glyco_hydro_3_C"/>
    <property type="match status" value="1"/>
</dbReference>
<dbReference type="PRINTS" id="PR00133">
    <property type="entry name" value="GLHYDRLASE3"/>
</dbReference>
<dbReference type="EC" id="3.2.1.21" evidence="3"/>
<sequence>MKVTALLLNIALLAATFCTPLQQSFAQTNDVRGLVNREITDSDVFFKEMTRKPRPVRDNTARVEALLKKMTLEEKVGQMTQLTMGMYVTGSDQNVQVDPAKLDKAINKYGVGSFLNVSDQALTVDKWHEMIGKIQDASMKTRLKIPNLYGIDSIHGANYVQGATLFPQEIGMAATWNPALMLKAAEITAMETRAAAIPWSFSPVLDIGRQPLWARFWETFGEDPYLASVMGATFVRGLEGQDIGSEKHVASSLKHYMGYSLPLTGRDRTPALIPESYLREYVMPPFAASIKGGARTVMVNSAEINGIPGHVNKKILTDMLYGEMKFDGFVVSDWEDIKKLVTFWKVAKDEKEATRMAVNAGIDMSMVPLDYSFADLLIELVKEKKVPMTRIDQAVRRILKVKYDLGLFENPMPSPSARNNFGKPEYAQVSLQAARESLTLLKNDNNILPLSKNKKVLVTGPTADSLISLNNGWTWVWQGSEPSLYPKDKMTIRAAIESKVGKKNFEFVQGTRITRKPGSPSNSTPTDVDEEVDIKKAVDEAKDADVVVLCLGEGSYTETPGNITDLTLPETQLKFAEAIIAAGKPVVVVMVEGRPRVISRIADRVPGILLALNPSNEGGTAIADVLFGDYNPNGKLPFTYPRNPNNLIVYDHKLFETEETAFGNVANKPQFPFGHGLSYTTYEYSNLKLNQTSIPMTGEISVSVDVKNTGARAGKETVILYLRDEVATLSPAGKRVKRFAKIYLEPNQSKTLTFKLNRDDFSFINTDNKPIVEPGDFTVMIGNQTGKFALR</sequence>
<name>A0A6J4NCL1_9BACT</name>
<evidence type="ECO:0000256" key="2">
    <source>
        <dbReference type="ARBA" id="ARBA00005336"/>
    </source>
</evidence>
<organism evidence="9">
    <name type="scientific">uncultured Pyrinomonadaceae bacterium</name>
    <dbReference type="NCBI Taxonomy" id="2283094"/>
    <lineage>
        <taxon>Bacteria</taxon>
        <taxon>Pseudomonadati</taxon>
        <taxon>Acidobacteriota</taxon>
        <taxon>Blastocatellia</taxon>
        <taxon>Blastocatellales</taxon>
        <taxon>Pyrinomonadaceae</taxon>
        <taxon>environmental samples</taxon>
    </lineage>
</organism>
<dbReference type="InterPro" id="IPR002772">
    <property type="entry name" value="Glyco_hydro_3_C"/>
</dbReference>
<dbReference type="FunFam" id="3.20.20.300:FF:000007">
    <property type="entry name" value="Lysosomal beta glucosidase"/>
    <property type="match status" value="1"/>
</dbReference>
<evidence type="ECO:0000256" key="3">
    <source>
        <dbReference type="ARBA" id="ARBA00012744"/>
    </source>
</evidence>
<proteinExistence type="inferred from homology"/>
<comment type="catalytic activity">
    <reaction evidence="1">
        <text>Hydrolysis of terminal, non-reducing beta-D-glucosyl residues with release of beta-D-glucose.</text>
        <dbReference type="EC" id="3.2.1.21"/>
    </reaction>
</comment>
<dbReference type="Pfam" id="PF00933">
    <property type="entry name" value="Glyco_hydro_3"/>
    <property type="match status" value="1"/>
</dbReference>
<dbReference type="Gene3D" id="3.40.50.1700">
    <property type="entry name" value="Glycoside hydrolase family 3 C-terminal domain"/>
    <property type="match status" value="1"/>
</dbReference>
<dbReference type="InterPro" id="IPR036881">
    <property type="entry name" value="Glyco_hydro_3_C_sf"/>
</dbReference>
<dbReference type="Pfam" id="PF14310">
    <property type="entry name" value="Fn3-like"/>
    <property type="match status" value="1"/>
</dbReference>
<accession>A0A6J4NCL1</accession>
<dbReference type="SMART" id="SM01217">
    <property type="entry name" value="Fn3_like"/>
    <property type="match status" value="1"/>
</dbReference>
<dbReference type="PANTHER" id="PTHR30620">
    <property type="entry name" value="PERIPLASMIC BETA-GLUCOSIDASE-RELATED"/>
    <property type="match status" value="1"/>
</dbReference>
<keyword evidence="5 9" id="KW-0378">Hydrolase</keyword>
<dbReference type="GO" id="GO:0009251">
    <property type="term" value="P:glucan catabolic process"/>
    <property type="evidence" value="ECO:0007669"/>
    <property type="project" value="TreeGrafter"/>
</dbReference>
<dbReference type="SUPFAM" id="SSF51445">
    <property type="entry name" value="(Trans)glycosidases"/>
    <property type="match status" value="1"/>
</dbReference>
<dbReference type="InterPro" id="IPR051915">
    <property type="entry name" value="Cellulose_Degrad_GH3"/>
</dbReference>
<dbReference type="Gene3D" id="3.20.20.300">
    <property type="entry name" value="Glycoside hydrolase, family 3, N-terminal domain"/>
    <property type="match status" value="1"/>
</dbReference>
<dbReference type="InterPro" id="IPR001764">
    <property type="entry name" value="Glyco_hydro_3_N"/>
</dbReference>
<dbReference type="GO" id="GO:0008422">
    <property type="term" value="F:beta-glucosidase activity"/>
    <property type="evidence" value="ECO:0007669"/>
    <property type="project" value="UniProtKB-EC"/>
</dbReference>
<feature type="signal peptide" evidence="7">
    <location>
        <begin position="1"/>
        <end position="26"/>
    </location>
</feature>
<protein>
    <recommendedName>
        <fullName evidence="3">beta-glucosidase</fullName>
        <ecNumber evidence="3">3.2.1.21</ecNumber>
    </recommendedName>
</protein>
<dbReference type="InterPro" id="IPR036962">
    <property type="entry name" value="Glyco_hydro_3_N_sf"/>
</dbReference>
<comment type="similarity">
    <text evidence="2">Belongs to the glycosyl hydrolase 3 family.</text>
</comment>
<dbReference type="FunFam" id="2.60.40.10:FF:000495">
    <property type="entry name" value="Periplasmic beta-glucosidase"/>
    <property type="match status" value="1"/>
</dbReference>
<gene>
    <name evidence="9" type="ORF">AVDCRST_MAG74-731</name>
</gene>
<dbReference type="Gene3D" id="2.60.40.10">
    <property type="entry name" value="Immunoglobulins"/>
    <property type="match status" value="1"/>
</dbReference>
<keyword evidence="4 7" id="KW-0732">Signal</keyword>
<evidence type="ECO:0000256" key="7">
    <source>
        <dbReference type="SAM" id="SignalP"/>
    </source>
</evidence>
<dbReference type="InterPro" id="IPR017853">
    <property type="entry name" value="GH"/>
</dbReference>